<feature type="transmembrane region" description="Helical" evidence="5">
    <location>
        <begin position="6"/>
        <end position="27"/>
    </location>
</feature>
<feature type="transmembrane region" description="Helical" evidence="5">
    <location>
        <begin position="186"/>
        <end position="208"/>
    </location>
</feature>
<dbReference type="Gene3D" id="6.10.280.80">
    <property type="entry name" value="NCX, peripheral helical region"/>
    <property type="match status" value="1"/>
</dbReference>
<protein>
    <submittedName>
        <fullName evidence="7">Sodium:calcium antiporter</fullName>
    </submittedName>
</protein>
<dbReference type="GO" id="GO:0006874">
    <property type="term" value="P:intracellular calcium ion homeostasis"/>
    <property type="evidence" value="ECO:0007669"/>
    <property type="project" value="TreeGrafter"/>
</dbReference>
<dbReference type="OrthoDB" id="9794225at2"/>
<dbReference type="GO" id="GO:0005886">
    <property type="term" value="C:plasma membrane"/>
    <property type="evidence" value="ECO:0007669"/>
    <property type="project" value="TreeGrafter"/>
</dbReference>
<feature type="transmembrane region" description="Helical" evidence="5">
    <location>
        <begin position="109"/>
        <end position="126"/>
    </location>
</feature>
<feature type="transmembrane region" description="Helical" evidence="5">
    <location>
        <begin position="285"/>
        <end position="304"/>
    </location>
</feature>
<dbReference type="Proteomes" id="UP000264589">
    <property type="component" value="Unassembled WGS sequence"/>
</dbReference>
<feature type="transmembrane region" description="Helical" evidence="5">
    <location>
        <begin position="311"/>
        <end position="329"/>
    </location>
</feature>
<keyword evidence="8" id="KW-1185">Reference proteome</keyword>
<accession>A0A371R8A7</accession>
<comment type="caution">
    <text evidence="7">The sequence shown here is derived from an EMBL/GenBank/DDBJ whole genome shotgun (WGS) entry which is preliminary data.</text>
</comment>
<dbReference type="RefSeq" id="WP_116393411.1">
    <property type="nucleotide sequence ID" value="NZ_QUQO01000002.1"/>
</dbReference>
<dbReference type="EMBL" id="QUQO01000002">
    <property type="protein sequence ID" value="RFB01696.1"/>
    <property type="molecule type" value="Genomic_DNA"/>
</dbReference>
<keyword evidence="3 5" id="KW-1133">Transmembrane helix</keyword>
<evidence type="ECO:0000256" key="2">
    <source>
        <dbReference type="ARBA" id="ARBA00022692"/>
    </source>
</evidence>
<dbReference type="Pfam" id="PF01699">
    <property type="entry name" value="Na_Ca_ex"/>
    <property type="match status" value="2"/>
</dbReference>
<organism evidence="7 8">
    <name type="scientific">Parvularcula marina</name>
    <dbReference type="NCBI Taxonomy" id="2292771"/>
    <lineage>
        <taxon>Bacteria</taxon>
        <taxon>Pseudomonadati</taxon>
        <taxon>Pseudomonadota</taxon>
        <taxon>Alphaproteobacteria</taxon>
        <taxon>Parvularculales</taxon>
        <taxon>Parvularculaceae</taxon>
        <taxon>Parvularcula</taxon>
    </lineage>
</organism>
<evidence type="ECO:0000256" key="5">
    <source>
        <dbReference type="SAM" id="Phobius"/>
    </source>
</evidence>
<feature type="transmembrane region" description="Helical" evidence="5">
    <location>
        <begin position="132"/>
        <end position="153"/>
    </location>
</feature>
<proteinExistence type="predicted"/>
<dbReference type="GO" id="GO:0008273">
    <property type="term" value="F:calcium, potassium:sodium antiporter activity"/>
    <property type="evidence" value="ECO:0007669"/>
    <property type="project" value="TreeGrafter"/>
</dbReference>
<dbReference type="InParanoid" id="A0A371R8A7"/>
<evidence type="ECO:0000313" key="7">
    <source>
        <dbReference type="EMBL" id="RFB01696.1"/>
    </source>
</evidence>
<gene>
    <name evidence="7" type="ORF">DX908_15620</name>
</gene>
<sequence>MLADVGLDIGLVIVGIVLLLVGGDWLVRGAVSLAAHLGIPSLLIGLTIVAFGTSAPELVVSIQAVLAGNNGIAVGNIVGSNIANILLVLGLPAMIAPIAFHFPGLKRHTAVMLVATALFAYIVYVHESLDTQMGLVLLGGILIYVGYVAYAAMRPGSPEKELIESEVMGDLGAEDDASGMPIPKTLFFLITGLVLLPVGATLLVNSGADLASALGVRDELIGLTIVAFGTSLPELATVWAAARKNEADVACGNIVGSNIFNILFVGGAMGVTGTTGFAQSEALKLYDLPMMIAAAIIVSALIFSKGRISRPVGAIFVIAYLAYIVLIGAKAEPVLPA</sequence>
<feature type="transmembrane region" description="Helical" evidence="5">
    <location>
        <begin position="82"/>
        <end position="102"/>
    </location>
</feature>
<dbReference type="InterPro" id="IPR004481">
    <property type="entry name" value="K/Na/Ca-exchanger"/>
</dbReference>
<feature type="domain" description="Sodium/calcium exchanger membrane region" evidence="6">
    <location>
        <begin position="186"/>
        <end position="326"/>
    </location>
</feature>
<dbReference type="PANTHER" id="PTHR10846">
    <property type="entry name" value="SODIUM/POTASSIUM/CALCIUM EXCHANGER"/>
    <property type="match status" value="1"/>
</dbReference>
<dbReference type="Gene3D" id="1.20.1420.30">
    <property type="entry name" value="NCX, central ion-binding region"/>
    <property type="match status" value="1"/>
</dbReference>
<evidence type="ECO:0000259" key="6">
    <source>
        <dbReference type="Pfam" id="PF01699"/>
    </source>
</evidence>
<feature type="transmembrane region" description="Helical" evidence="5">
    <location>
        <begin position="39"/>
        <end position="62"/>
    </location>
</feature>
<feature type="domain" description="Sodium/calcium exchanger membrane region" evidence="6">
    <location>
        <begin position="9"/>
        <end position="152"/>
    </location>
</feature>
<dbReference type="InterPro" id="IPR044880">
    <property type="entry name" value="NCX_ion-bd_dom_sf"/>
</dbReference>
<dbReference type="NCBIfam" id="TIGR00367">
    <property type="entry name" value="calcium/sodium antiporter"/>
    <property type="match status" value="1"/>
</dbReference>
<reference evidence="7 8" key="1">
    <citation type="submission" date="2018-08" db="EMBL/GenBank/DDBJ databases">
        <title>Parvularcula sp. SM1705, isolated from surface water of the South Sea China.</title>
        <authorList>
            <person name="Sun L."/>
        </authorList>
    </citation>
    <scope>NUCLEOTIDE SEQUENCE [LARGE SCALE GENOMIC DNA]</scope>
    <source>
        <strain evidence="7 8">SM1705</strain>
    </source>
</reference>
<evidence type="ECO:0000256" key="3">
    <source>
        <dbReference type="ARBA" id="ARBA00022989"/>
    </source>
</evidence>
<dbReference type="InterPro" id="IPR004837">
    <property type="entry name" value="NaCa_Exmemb"/>
</dbReference>
<dbReference type="AlphaFoldDB" id="A0A371R8A7"/>
<evidence type="ECO:0000256" key="1">
    <source>
        <dbReference type="ARBA" id="ARBA00004141"/>
    </source>
</evidence>
<dbReference type="FunCoup" id="A0A371R8A7">
    <property type="interactions" value="132"/>
</dbReference>
<dbReference type="PANTHER" id="PTHR10846:SF8">
    <property type="entry name" value="INNER MEMBRANE PROTEIN YRBG"/>
    <property type="match status" value="1"/>
</dbReference>
<name>A0A371R8A7_9PROT</name>
<comment type="subcellular location">
    <subcellularLocation>
        <location evidence="1">Membrane</location>
        <topology evidence="1">Multi-pass membrane protein</topology>
    </subcellularLocation>
</comment>
<dbReference type="GO" id="GO:0005262">
    <property type="term" value="F:calcium channel activity"/>
    <property type="evidence" value="ECO:0007669"/>
    <property type="project" value="TreeGrafter"/>
</dbReference>
<evidence type="ECO:0000256" key="4">
    <source>
        <dbReference type="ARBA" id="ARBA00023136"/>
    </source>
</evidence>
<keyword evidence="2 5" id="KW-0812">Transmembrane</keyword>
<evidence type="ECO:0000313" key="8">
    <source>
        <dbReference type="Proteomes" id="UP000264589"/>
    </source>
</evidence>
<keyword evidence="4 5" id="KW-0472">Membrane</keyword>
<feature type="transmembrane region" description="Helical" evidence="5">
    <location>
        <begin position="254"/>
        <end position="273"/>
    </location>
</feature>